<accession>A0A382P1P7</accession>
<dbReference type="EMBL" id="UINC01104289">
    <property type="protein sequence ID" value="SVC67324.1"/>
    <property type="molecule type" value="Genomic_DNA"/>
</dbReference>
<gene>
    <name evidence="1" type="ORF">METZ01_LOCUS320178</name>
</gene>
<organism evidence="1">
    <name type="scientific">marine metagenome</name>
    <dbReference type="NCBI Taxonomy" id="408172"/>
    <lineage>
        <taxon>unclassified sequences</taxon>
        <taxon>metagenomes</taxon>
        <taxon>ecological metagenomes</taxon>
    </lineage>
</organism>
<protein>
    <submittedName>
        <fullName evidence="1">Uncharacterized protein</fullName>
    </submittedName>
</protein>
<evidence type="ECO:0000313" key="1">
    <source>
        <dbReference type="EMBL" id="SVC67324.1"/>
    </source>
</evidence>
<name>A0A382P1P7_9ZZZZ</name>
<dbReference type="AlphaFoldDB" id="A0A382P1P7"/>
<reference evidence="1" key="1">
    <citation type="submission" date="2018-05" db="EMBL/GenBank/DDBJ databases">
        <authorList>
            <person name="Lanie J.A."/>
            <person name="Ng W.-L."/>
            <person name="Kazmierczak K.M."/>
            <person name="Andrzejewski T.M."/>
            <person name="Davidsen T.M."/>
            <person name="Wayne K.J."/>
            <person name="Tettelin H."/>
            <person name="Glass J.I."/>
            <person name="Rusch D."/>
            <person name="Podicherti R."/>
            <person name="Tsui H.-C.T."/>
            <person name="Winkler M.E."/>
        </authorList>
    </citation>
    <scope>NUCLEOTIDE SEQUENCE</scope>
</reference>
<proteinExistence type="predicted"/>
<sequence>MVVIGSDEQETKTGLLKIGDNFSLAGARLNQGEGSLDIISELIKTYVGDVDPNLFFVNRAGFLDDPDRYKDAEQDVVLVYRITVPLHTSLNNGMEWMSAAFCNDNRKYFLKDHFNIINMALDYGQIINRRTKTIH</sequence>